<keyword evidence="2" id="KW-1185">Reference proteome</keyword>
<dbReference type="EMBL" id="BEZZ01046846">
    <property type="protein sequence ID" value="GCC40704.1"/>
    <property type="molecule type" value="Genomic_DNA"/>
</dbReference>
<name>A0A401TDJ7_CHIPU</name>
<dbReference type="Proteomes" id="UP000287033">
    <property type="component" value="Unassembled WGS sequence"/>
</dbReference>
<proteinExistence type="predicted"/>
<organism evidence="1 2">
    <name type="scientific">Chiloscyllium punctatum</name>
    <name type="common">Brownbanded bambooshark</name>
    <name type="synonym">Hemiscyllium punctatum</name>
    <dbReference type="NCBI Taxonomy" id="137246"/>
    <lineage>
        <taxon>Eukaryota</taxon>
        <taxon>Metazoa</taxon>
        <taxon>Chordata</taxon>
        <taxon>Craniata</taxon>
        <taxon>Vertebrata</taxon>
        <taxon>Chondrichthyes</taxon>
        <taxon>Elasmobranchii</taxon>
        <taxon>Galeomorphii</taxon>
        <taxon>Galeoidea</taxon>
        <taxon>Orectolobiformes</taxon>
        <taxon>Hemiscylliidae</taxon>
        <taxon>Chiloscyllium</taxon>
    </lineage>
</organism>
<evidence type="ECO:0000313" key="1">
    <source>
        <dbReference type="EMBL" id="GCC40704.1"/>
    </source>
</evidence>
<accession>A0A401TDJ7</accession>
<gene>
    <name evidence="1" type="ORF">chiPu_0024824</name>
</gene>
<dbReference type="STRING" id="137246.A0A401TDJ7"/>
<dbReference type="OrthoDB" id="273067at2759"/>
<evidence type="ECO:0000313" key="2">
    <source>
        <dbReference type="Proteomes" id="UP000287033"/>
    </source>
</evidence>
<comment type="caution">
    <text evidence="1">The sequence shown here is derived from an EMBL/GenBank/DDBJ whole genome shotgun (WGS) entry which is preliminary data.</text>
</comment>
<dbReference type="AlphaFoldDB" id="A0A401TDJ7"/>
<reference evidence="1 2" key="1">
    <citation type="journal article" date="2018" name="Nat. Ecol. Evol.">
        <title>Shark genomes provide insights into elasmobranch evolution and the origin of vertebrates.</title>
        <authorList>
            <person name="Hara Y"/>
            <person name="Yamaguchi K"/>
            <person name="Onimaru K"/>
            <person name="Kadota M"/>
            <person name="Koyanagi M"/>
            <person name="Keeley SD"/>
            <person name="Tatsumi K"/>
            <person name="Tanaka K"/>
            <person name="Motone F"/>
            <person name="Kageyama Y"/>
            <person name="Nozu R"/>
            <person name="Adachi N"/>
            <person name="Nishimura O"/>
            <person name="Nakagawa R"/>
            <person name="Tanegashima C"/>
            <person name="Kiyatake I"/>
            <person name="Matsumoto R"/>
            <person name="Murakumo K"/>
            <person name="Nishida K"/>
            <person name="Terakita A"/>
            <person name="Kuratani S"/>
            <person name="Sato K"/>
            <person name="Hyodo S Kuraku.S."/>
        </authorList>
    </citation>
    <scope>NUCLEOTIDE SEQUENCE [LARGE SCALE GENOMIC DNA]</scope>
</reference>
<protein>
    <submittedName>
        <fullName evidence="1">Uncharacterized protein</fullName>
    </submittedName>
</protein>
<sequence>MDPKPLPRSLPLYTVLMDLNTFPVPSYVPHVNPWAFSASCSVVWSHHGGTQVCLTTGGTVLIPPGLTGSGRLGCVGVDPPDFLFSFCSLRTRLDIPEINSLILNQKDNSLLMACGDNSVQVMDLENGVFTVSLPSR</sequence>